<accession>A0A345C124</accession>
<sequence length="108" mass="12757">MPKYHKLVRDKIPEMIENQGRKVTTRILDEKAYHRELRAKLQEEVNEYLHADSSVQSIEELADVLEVIHHLAEGHDASFDDVEKVRKEKEETRGGFQERILLEEVYDD</sequence>
<dbReference type="RefSeq" id="WP_114374246.1">
    <property type="nucleotide sequence ID" value="NZ_CP031092.1"/>
</dbReference>
<organism evidence="1 2">
    <name type="scientific">Salicibibacter kimchii</name>
    <dbReference type="NCBI Taxonomy" id="2099786"/>
    <lineage>
        <taxon>Bacteria</taxon>
        <taxon>Bacillati</taxon>
        <taxon>Bacillota</taxon>
        <taxon>Bacilli</taxon>
        <taxon>Bacillales</taxon>
        <taxon>Bacillaceae</taxon>
        <taxon>Salicibibacter</taxon>
    </lineage>
</organism>
<dbReference type="GO" id="GO:0016787">
    <property type="term" value="F:hydrolase activity"/>
    <property type="evidence" value="ECO:0007669"/>
    <property type="project" value="UniProtKB-KW"/>
</dbReference>
<dbReference type="KEGG" id="rue:DT065_13430"/>
<dbReference type="CDD" id="cd11532">
    <property type="entry name" value="NTP-PPase_COG4997"/>
    <property type="match status" value="1"/>
</dbReference>
<dbReference type="AlphaFoldDB" id="A0A345C124"/>
<keyword evidence="1" id="KW-0378">Hydrolase</keyword>
<proteinExistence type="predicted"/>
<dbReference type="OrthoDB" id="9813491at2"/>
<dbReference type="Proteomes" id="UP000252100">
    <property type="component" value="Chromosome"/>
</dbReference>
<dbReference type="InterPro" id="IPR038735">
    <property type="entry name" value="MSMEG_1276-like_NTP-PPase_dom"/>
</dbReference>
<gene>
    <name evidence="1" type="ORF">DT065_13430</name>
</gene>
<name>A0A345C124_9BACI</name>
<protein>
    <submittedName>
        <fullName evidence="1">Phosphoribosyl-ATP pyrophosphohydrolase</fullName>
    </submittedName>
</protein>
<reference evidence="1 2" key="1">
    <citation type="journal article" date="2018" name="J. Microbiol.">
        <title>Salicibibacter kimchii gen. nov., sp. nov., a moderately halophilic and alkalitolerant bacterium in the family Bacillaceae, isolated from kimchi.</title>
        <authorList>
            <person name="Jang J.Y."/>
            <person name="Oh Y.J."/>
            <person name="Lim S.K."/>
            <person name="Park H.K."/>
            <person name="Lee C."/>
            <person name="Kim J.Y."/>
            <person name="Lee M.A."/>
            <person name="Choi H.J."/>
        </authorList>
    </citation>
    <scope>NUCLEOTIDE SEQUENCE [LARGE SCALE GENOMIC DNA]</scope>
    <source>
        <strain evidence="1 2">NKC1-1</strain>
    </source>
</reference>
<evidence type="ECO:0000313" key="2">
    <source>
        <dbReference type="Proteomes" id="UP000252100"/>
    </source>
</evidence>
<evidence type="ECO:0000313" key="1">
    <source>
        <dbReference type="EMBL" id="AXF56905.1"/>
    </source>
</evidence>
<dbReference type="EMBL" id="CP031092">
    <property type="protein sequence ID" value="AXF56905.1"/>
    <property type="molecule type" value="Genomic_DNA"/>
</dbReference>
<keyword evidence="2" id="KW-1185">Reference proteome</keyword>
<dbReference type="SUPFAM" id="SSF101386">
    <property type="entry name" value="all-alpha NTP pyrophosphatases"/>
    <property type="match status" value="1"/>
</dbReference>